<dbReference type="AlphaFoldDB" id="M5CED9"/>
<keyword evidence="10" id="KW-0931">ER-Golgi transport</keyword>
<dbReference type="EMBL" id="CAOJ01012849">
    <property type="protein sequence ID" value="CCO34277.1"/>
    <property type="molecule type" value="Genomic_DNA"/>
</dbReference>
<evidence type="ECO:0000256" key="7">
    <source>
        <dbReference type="ARBA" id="ARBA00022574"/>
    </source>
</evidence>
<dbReference type="InterPro" id="IPR036322">
    <property type="entry name" value="WD40_repeat_dom_sf"/>
</dbReference>
<comment type="similarity">
    <text evidence="3">Belongs to the WD repeat SEC31 family.</text>
</comment>
<dbReference type="InterPro" id="IPR001680">
    <property type="entry name" value="WD40_rpt"/>
</dbReference>
<dbReference type="SMART" id="SM00320">
    <property type="entry name" value="WD40"/>
    <property type="match status" value="4"/>
</dbReference>
<dbReference type="GO" id="GO:0007029">
    <property type="term" value="P:endoplasmic reticulum organization"/>
    <property type="evidence" value="ECO:0007669"/>
    <property type="project" value="TreeGrafter"/>
</dbReference>
<dbReference type="GO" id="GO:0005198">
    <property type="term" value="F:structural molecule activity"/>
    <property type="evidence" value="ECO:0007669"/>
    <property type="project" value="TreeGrafter"/>
</dbReference>
<keyword evidence="8" id="KW-0677">Repeat</keyword>
<keyword evidence="9" id="KW-0256">Endoplasmic reticulum</keyword>
<feature type="compositionally biased region" description="Acidic residues" evidence="13">
    <location>
        <begin position="458"/>
        <end position="467"/>
    </location>
</feature>
<evidence type="ECO:0000256" key="9">
    <source>
        <dbReference type="ARBA" id="ARBA00022824"/>
    </source>
</evidence>
<dbReference type="Proteomes" id="UP000012065">
    <property type="component" value="Unassembled WGS sequence"/>
</dbReference>
<gene>
    <name evidence="14" type="primary">SEC31</name>
    <name evidence="14" type="ORF">BN14_08371</name>
</gene>
<feature type="compositionally biased region" description="Low complexity" evidence="13">
    <location>
        <begin position="505"/>
        <end position="514"/>
    </location>
</feature>
<name>M5CED9_THACB</name>
<reference evidence="14 15" key="1">
    <citation type="journal article" date="2013" name="J. Biotechnol.">
        <title>Establishment and interpretation of the genome sequence of the phytopathogenic fungus Rhizoctonia solani AG1-IB isolate 7/3/14.</title>
        <authorList>
            <person name="Wibberg D.W."/>
            <person name="Jelonek L.J."/>
            <person name="Rupp O.R."/>
            <person name="Hennig M.H."/>
            <person name="Eikmeyer F.E."/>
            <person name="Goesmann A.G."/>
            <person name="Hartmann A.H."/>
            <person name="Borriss R.B."/>
            <person name="Grosch R.G."/>
            <person name="Puehler A.P."/>
            <person name="Schlueter A.S."/>
        </authorList>
    </citation>
    <scope>NUCLEOTIDE SEQUENCE [LARGE SCALE GENOMIC DNA]</scope>
    <source>
        <strain evidence="15">AG1-IB / isolate 7/3/14</strain>
    </source>
</reference>
<dbReference type="PANTHER" id="PTHR13923:SF11">
    <property type="entry name" value="SECRETORY 31, ISOFORM D"/>
    <property type="match status" value="1"/>
</dbReference>
<comment type="caution">
    <text evidence="14">The sequence shown here is derived from an EMBL/GenBank/DDBJ whole genome shotgun (WGS) entry which is preliminary data.</text>
</comment>
<evidence type="ECO:0000256" key="10">
    <source>
        <dbReference type="ARBA" id="ARBA00022892"/>
    </source>
</evidence>
<dbReference type="Gene3D" id="2.130.10.10">
    <property type="entry name" value="YVTN repeat-like/Quinoprotein amine dehydrogenase"/>
    <property type="match status" value="1"/>
</dbReference>
<feature type="region of interest" description="Disordered" evidence="13">
    <location>
        <begin position="535"/>
        <end position="563"/>
    </location>
</feature>
<protein>
    <recommendedName>
        <fullName evidence="5">Protein transport protein SEC31</fullName>
    </recommendedName>
    <alternativeName>
        <fullName evidence="4">Protein transport protein sec31</fullName>
    </alternativeName>
</protein>
<dbReference type="InterPro" id="IPR040251">
    <property type="entry name" value="SEC31-like"/>
</dbReference>
<evidence type="ECO:0000256" key="2">
    <source>
        <dbReference type="ARBA" id="ARBA00004299"/>
    </source>
</evidence>
<organism evidence="14 15">
    <name type="scientific">Thanatephorus cucumeris (strain AG1-IB / isolate 7/3/14)</name>
    <name type="common">Lettuce bottom rot fungus</name>
    <name type="synonym">Rhizoctonia solani</name>
    <dbReference type="NCBI Taxonomy" id="1108050"/>
    <lineage>
        <taxon>Eukaryota</taxon>
        <taxon>Fungi</taxon>
        <taxon>Dikarya</taxon>
        <taxon>Basidiomycota</taxon>
        <taxon>Agaricomycotina</taxon>
        <taxon>Agaricomycetes</taxon>
        <taxon>Cantharellales</taxon>
        <taxon>Ceratobasidiaceae</taxon>
        <taxon>Rhizoctonia</taxon>
        <taxon>Rhizoctonia solani AG-1</taxon>
    </lineage>
</organism>
<dbReference type="GO" id="GO:0070971">
    <property type="term" value="C:endoplasmic reticulum exit site"/>
    <property type="evidence" value="ECO:0007669"/>
    <property type="project" value="TreeGrafter"/>
</dbReference>
<evidence type="ECO:0000256" key="12">
    <source>
        <dbReference type="ARBA" id="ARBA00025471"/>
    </source>
</evidence>
<evidence type="ECO:0000313" key="15">
    <source>
        <dbReference type="Proteomes" id="UP000012065"/>
    </source>
</evidence>
<dbReference type="HOGENOM" id="CLU_003033_0_0_1"/>
<feature type="region of interest" description="Disordered" evidence="13">
    <location>
        <begin position="438"/>
        <end position="514"/>
    </location>
</feature>
<dbReference type="GO" id="GO:0015031">
    <property type="term" value="P:protein transport"/>
    <property type="evidence" value="ECO:0007669"/>
    <property type="project" value="UniProtKB-KW"/>
</dbReference>
<evidence type="ECO:0000256" key="1">
    <source>
        <dbReference type="ARBA" id="ARBA00004240"/>
    </source>
</evidence>
<keyword evidence="7" id="KW-0853">WD repeat</keyword>
<dbReference type="PANTHER" id="PTHR13923">
    <property type="entry name" value="SEC31-RELATED PROTEIN"/>
    <property type="match status" value="1"/>
</dbReference>
<sequence>MDDDDEDDSWHRNCVAAQNNTDAQNHWNTLPPIPLEMSDEIWSPDLHDRGFTLGAEGGLGPEGKVTLSSRFNRLALGYTNPDRPLGVLAAGLESGQLELWDPAQITDITDVPSARLLQNTTHTGPVRAPHFNPLRTPLFASGTVGGELYIWYLNCKKHTTPYTPGARSQRLGGISALGWNAQVAHVLASSSLSGYTVVWDLRGKREVVALQYGDGGGPVGGPGPGSGAGGVKRGASDVAWHPENATRLITASEDDSQSVIMLCDLRNARAPECILQGHERGVLSVSWYPQDPELVMSCGKYYRTLVWNPSSGEILDQNLGSSVNLECAPKWLKPPVGARFGFGGVLVEVTNTGAEDEKEHGKVQIKHVVGESELVKRGKEPIKTEEDEGGTKAFVENPESALIKLVGYDASPAALDEVLAVVRAKTYASVVSFAAETTHVPHSPVREEPEGAPTEPAEKEDDDEASEGTDVPGAAPSEVGTFSLDAKQVDTPSTTTEPSLFGDEPVGAGPGPAAGDFSNTLTGESSAVATIGSRASSVAGDAPPTPYFPTKSFRMHPKKEDATSAPVTRALITGNLDTAVELCIQVG</sequence>
<evidence type="ECO:0000313" key="14">
    <source>
        <dbReference type="EMBL" id="CCO34277.1"/>
    </source>
</evidence>
<keyword evidence="6" id="KW-0813">Transport</keyword>
<accession>M5CED9</accession>
<dbReference type="GO" id="GO:0030127">
    <property type="term" value="C:COPII vesicle coat"/>
    <property type="evidence" value="ECO:0007669"/>
    <property type="project" value="TreeGrafter"/>
</dbReference>
<proteinExistence type="inferred from homology"/>
<evidence type="ECO:0000256" key="4">
    <source>
        <dbReference type="ARBA" id="ARBA00013507"/>
    </source>
</evidence>
<evidence type="ECO:0000256" key="6">
    <source>
        <dbReference type="ARBA" id="ARBA00022448"/>
    </source>
</evidence>
<evidence type="ECO:0000256" key="13">
    <source>
        <dbReference type="SAM" id="MobiDB-lite"/>
    </source>
</evidence>
<feature type="compositionally biased region" description="Gly residues" evidence="13">
    <location>
        <begin position="215"/>
        <end position="232"/>
    </location>
</feature>
<evidence type="ECO:0000256" key="11">
    <source>
        <dbReference type="ARBA" id="ARBA00022927"/>
    </source>
</evidence>
<evidence type="ECO:0000256" key="8">
    <source>
        <dbReference type="ARBA" id="ARBA00022737"/>
    </source>
</evidence>
<evidence type="ECO:0000256" key="3">
    <source>
        <dbReference type="ARBA" id="ARBA00009358"/>
    </source>
</evidence>
<dbReference type="InterPro" id="IPR015943">
    <property type="entry name" value="WD40/YVTN_repeat-like_dom_sf"/>
</dbReference>
<dbReference type="GO" id="GO:0090110">
    <property type="term" value="P:COPII-coated vesicle cargo loading"/>
    <property type="evidence" value="ECO:0007669"/>
    <property type="project" value="TreeGrafter"/>
</dbReference>
<dbReference type="Gene3D" id="1.25.40.1030">
    <property type="match status" value="1"/>
</dbReference>
<keyword evidence="11" id="KW-0653">Protein transport</keyword>
<evidence type="ECO:0000256" key="5">
    <source>
        <dbReference type="ARBA" id="ARBA00021236"/>
    </source>
</evidence>
<feature type="region of interest" description="Disordered" evidence="13">
    <location>
        <begin position="215"/>
        <end position="234"/>
    </location>
</feature>
<dbReference type="SUPFAM" id="SSF50978">
    <property type="entry name" value="WD40 repeat-like"/>
    <property type="match status" value="1"/>
</dbReference>
<comment type="function">
    <text evidence="12">Component of the coat protein complex II (COPII) which promotes the formation of transport vesicles from the endoplasmic reticulum (ER). The coat has two main functions, the physical deformation of the endoplasmic reticulum membrane into vesicles and the selection of cargo molecules.</text>
</comment>
<comment type="subcellular location">
    <subcellularLocation>
        <location evidence="2">Cytoplasmic vesicle</location>
        <location evidence="2">COPII-coated vesicle membrane</location>
        <topology evidence="2">Peripheral membrane protein</topology>
        <orientation evidence="2">Cytoplasmic side</orientation>
    </subcellularLocation>
    <subcellularLocation>
        <location evidence="1">Endoplasmic reticulum</location>
    </subcellularLocation>
</comment>